<dbReference type="Gene3D" id="1.10.10.1320">
    <property type="entry name" value="Anti-sigma factor, zinc-finger domain"/>
    <property type="match status" value="1"/>
</dbReference>
<feature type="region of interest" description="Disordered" evidence="1">
    <location>
        <begin position="72"/>
        <end position="101"/>
    </location>
</feature>
<organism evidence="3 4">
    <name type="scientific">Corallococcus exercitus</name>
    <dbReference type="NCBI Taxonomy" id="2316736"/>
    <lineage>
        <taxon>Bacteria</taxon>
        <taxon>Pseudomonadati</taxon>
        <taxon>Myxococcota</taxon>
        <taxon>Myxococcia</taxon>
        <taxon>Myxococcales</taxon>
        <taxon>Cystobacterineae</taxon>
        <taxon>Myxococcaceae</taxon>
        <taxon>Corallococcus</taxon>
    </lineage>
</organism>
<dbReference type="RefSeq" id="WP_171412954.1">
    <property type="nucleotide sequence ID" value="NZ_JABFJW010000033.1"/>
</dbReference>
<reference evidence="3 4" key="1">
    <citation type="submission" date="2020-05" db="EMBL/GenBank/DDBJ databases">
        <authorList>
            <person name="Whitworth D."/>
        </authorList>
    </citation>
    <scope>NUCLEOTIDE SEQUENCE [LARGE SCALE GENOMIC DNA]</scope>
    <source>
        <strain evidence="3 4">CA046A</strain>
    </source>
</reference>
<evidence type="ECO:0000259" key="2">
    <source>
        <dbReference type="Pfam" id="PF13490"/>
    </source>
</evidence>
<dbReference type="EMBL" id="JABFJW010000033">
    <property type="protein sequence ID" value="NOK08722.1"/>
    <property type="molecule type" value="Genomic_DNA"/>
</dbReference>
<protein>
    <submittedName>
        <fullName evidence="3">Zf-HC2 domain-containing protein</fullName>
    </submittedName>
</protein>
<sequence>MSTACEDLQPFLDGSLSAEDQRRVRGHLAGCDVCARRFHDLLQLEMLARLALEDAAESERWVSARQARETLPGSWDDAVPERWPGDVLATEVPPPPEREGRAWHQGARRFRRRCPGCANCCPWFSTTEAVEAVEAVSAPRLPCPRSSRSGGTLLRPRSRR</sequence>
<evidence type="ECO:0000256" key="1">
    <source>
        <dbReference type="SAM" id="MobiDB-lite"/>
    </source>
</evidence>
<evidence type="ECO:0000313" key="3">
    <source>
        <dbReference type="EMBL" id="NOK08722.1"/>
    </source>
</evidence>
<name>A0A7Y4JR84_9BACT</name>
<evidence type="ECO:0000313" key="4">
    <source>
        <dbReference type="Proteomes" id="UP000528460"/>
    </source>
</evidence>
<accession>A0A7Y4JR84</accession>
<dbReference type="InterPro" id="IPR027383">
    <property type="entry name" value="Znf_put"/>
</dbReference>
<comment type="caution">
    <text evidence="3">The sequence shown here is derived from an EMBL/GenBank/DDBJ whole genome shotgun (WGS) entry which is preliminary data.</text>
</comment>
<dbReference type="Pfam" id="PF13490">
    <property type="entry name" value="zf-HC2"/>
    <property type="match status" value="1"/>
</dbReference>
<gene>
    <name evidence="3" type="ORF">HNS30_06710</name>
</gene>
<dbReference type="InterPro" id="IPR041916">
    <property type="entry name" value="Anti_sigma_zinc_sf"/>
</dbReference>
<proteinExistence type="predicted"/>
<feature type="region of interest" description="Disordered" evidence="1">
    <location>
        <begin position="140"/>
        <end position="160"/>
    </location>
</feature>
<dbReference type="AlphaFoldDB" id="A0A7Y4JR84"/>
<dbReference type="Proteomes" id="UP000528460">
    <property type="component" value="Unassembled WGS sequence"/>
</dbReference>
<feature type="domain" description="Putative zinc-finger" evidence="2">
    <location>
        <begin position="6"/>
        <end position="35"/>
    </location>
</feature>